<dbReference type="PANTHER" id="PTHR19855:SF11">
    <property type="entry name" value="RIBOSOME BIOGENESIS PROTEIN WDR12"/>
    <property type="match status" value="1"/>
</dbReference>
<evidence type="ECO:0000313" key="3">
    <source>
        <dbReference type="EMBL" id="CAI8047573.1"/>
    </source>
</evidence>
<dbReference type="SMART" id="SM00320">
    <property type="entry name" value="WD40"/>
    <property type="match status" value="3"/>
</dbReference>
<evidence type="ECO:0000256" key="2">
    <source>
        <dbReference type="SAM" id="MobiDB-lite"/>
    </source>
</evidence>
<comment type="caution">
    <text evidence="3">The sequence shown here is derived from an EMBL/GenBank/DDBJ whole genome shotgun (WGS) entry which is preliminary data.</text>
</comment>
<feature type="compositionally biased region" description="Low complexity" evidence="2">
    <location>
        <begin position="53"/>
        <end position="63"/>
    </location>
</feature>
<evidence type="ECO:0000313" key="4">
    <source>
        <dbReference type="Proteomes" id="UP001174909"/>
    </source>
</evidence>
<accession>A0AA35X6V2</accession>
<dbReference type="InterPro" id="IPR015943">
    <property type="entry name" value="WD40/YVTN_repeat-like_dom_sf"/>
</dbReference>
<proteinExistence type="predicted"/>
<keyword evidence="1" id="KW-0853">WD repeat</keyword>
<keyword evidence="4" id="KW-1185">Reference proteome</keyword>
<feature type="compositionally biased region" description="Polar residues" evidence="2">
    <location>
        <begin position="1"/>
        <end position="19"/>
    </location>
</feature>
<evidence type="ECO:0000256" key="1">
    <source>
        <dbReference type="PROSITE-ProRule" id="PRU00221"/>
    </source>
</evidence>
<sequence>MGLSQVLQRWSAGGSQRSSVCAGHQPRTGHDRFSRPAHQVVRDGRRQGPARASPSHNNSSPSHYPTVTLYPPHYDAVSSFAIHNNHLFSACGCSFKQWDTSEKQLKQTVDGAHSQGTTITSLGVLSSHLSPLLVSGCKGGLLKLWNPETCANIGEVSAHKNAINSIATSDTCVFTASSDKTIRIWKSPPEV</sequence>
<dbReference type="PANTHER" id="PTHR19855">
    <property type="entry name" value="WD40 REPEAT PROTEIN 12, 37"/>
    <property type="match status" value="1"/>
</dbReference>
<protein>
    <submittedName>
        <fullName evidence="3">Kinesin-like protein KIF21A</fullName>
    </submittedName>
</protein>
<feature type="region of interest" description="Disordered" evidence="2">
    <location>
        <begin position="1"/>
        <end position="66"/>
    </location>
</feature>
<dbReference type="PROSITE" id="PS50294">
    <property type="entry name" value="WD_REPEATS_REGION"/>
    <property type="match status" value="1"/>
</dbReference>
<name>A0AA35X6V2_GEOBA</name>
<dbReference type="InterPro" id="IPR036322">
    <property type="entry name" value="WD40_repeat_dom_sf"/>
</dbReference>
<dbReference type="Proteomes" id="UP001174909">
    <property type="component" value="Unassembled WGS sequence"/>
</dbReference>
<dbReference type="Gene3D" id="2.130.10.10">
    <property type="entry name" value="YVTN repeat-like/Quinoprotein amine dehydrogenase"/>
    <property type="match status" value="1"/>
</dbReference>
<dbReference type="InterPro" id="IPR001680">
    <property type="entry name" value="WD40_rpt"/>
</dbReference>
<reference evidence="3" key="1">
    <citation type="submission" date="2023-03" db="EMBL/GenBank/DDBJ databases">
        <authorList>
            <person name="Steffen K."/>
            <person name="Cardenas P."/>
        </authorList>
    </citation>
    <scope>NUCLEOTIDE SEQUENCE</scope>
</reference>
<dbReference type="Pfam" id="PF00400">
    <property type="entry name" value="WD40"/>
    <property type="match status" value="2"/>
</dbReference>
<dbReference type="PROSITE" id="PS50082">
    <property type="entry name" value="WD_REPEATS_2"/>
    <property type="match status" value="1"/>
</dbReference>
<dbReference type="SUPFAM" id="SSF50978">
    <property type="entry name" value="WD40 repeat-like"/>
    <property type="match status" value="1"/>
</dbReference>
<feature type="compositionally biased region" description="Basic and acidic residues" evidence="2">
    <location>
        <begin position="28"/>
        <end position="46"/>
    </location>
</feature>
<dbReference type="AlphaFoldDB" id="A0AA35X6V2"/>
<dbReference type="EMBL" id="CASHTH010003660">
    <property type="protein sequence ID" value="CAI8047573.1"/>
    <property type="molecule type" value="Genomic_DNA"/>
</dbReference>
<organism evidence="3 4">
    <name type="scientific">Geodia barretti</name>
    <name type="common">Barrett's horny sponge</name>
    <dbReference type="NCBI Taxonomy" id="519541"/>
    <lineage>
        <taxon>Eukaryota</taxon>
        <taxon>Metazoa</taxon>
        <taxon>Porifera</taxon>
        <taxon>Demospongiae</taxon>
        <taxon>Heteroscleromorpha</taxon>
        <taxon>Tetractinellida</taxon>
        <taxon>Astrophorina</taxon>
        <taxon>Geodiidae</taxon>
        <taxon>Geodia</taxon>
    </lineage>
</organism>
<feature type="repeat" description="WD" evidence="1">
    <location>
        <begin position="156"/>
        <end position="186"/>
    </location>
</feature>
<gene>
    <name evidence="3" type="ORF">GBAR_LOCUS26299</name>
</gene>